<name>A0A1H7PUM5_9GAMM</name>
<feature type="transmembrane region" description="Helical" evidence="1">
    <location>
        <begin position="155"/>
        <end position="182"/>
    </location>
</feature>
<protein>
    <submittedName>
        <fullName evidence="2">Predicted membrane protein</fullName>
    </submittedName>
</protein>
<dbReference type="EMBL" id="FOAA01000015">
    <property type="protein sequence ID" value="SEL39550.1"/>
    <property type="molecule type" value="Genomic_DNA"/>
</dbReference>
<evidence type="ECO:0000256" key="1">
    <source>
        <dbReference type="SAM" id="Phobius"/>
    </source>
</evidence>
<keyword evidence="1" id="KW-1133">Transmembrane helix</keyword>
<dbReference type="OrthoDB" id="5659946at2"/>
<accession>A0A1H7PUM5</accession>
<dbReference type="STRING" id="1396821.SAMN05444515_11531"/>
<sequence>MKPLASFIMQGRLRAATATAGFGVAGLLLPPLALVSSSVVSLVTLRLGAGQGLAVAALAALVFALIAWVAGLSPAVGAVTALIQWLPALVLAEVLRRTFSWAITLSVGIGIGCGVILLLHAAVPDLPRMWLAVLEQAVGPLFEQSGVTGGERQQAFLQAASLMTGMLAAVSLLALSAGLLLARYWQAVLYNPGGFRAEFHALSLGRVPAMMLVGLLLVAWLTDSYLLFELSLVFLMAFFLHGLAVIHGTNARMKLSRIWLVFTYVLLALALPQMVILLATLGVMDSFLDLRGRLTRAQPEDKSDDT</sequence>
<feature type="transmembrane region" description="Helical" evidence="1">
    <location>
        <begin position="227"/>
        <end position="246"/>
    </location>
</feature>
<dbReference type="AlphaFoldDB" id="A0A1H7PUM5"/>
<feature type="transmembrane region" description="Helical" evidence="1">
    <location>
        <begin position="258"/>
        <end position="284"/>
    </location>
</feature>
<dbReference type="RefSeq" id="WP_090254808.1">
    <property type="nucleotide sequence ID" value="NZ_FOAA01000015.1"/>
</dbReference>
<keyword evidence="1" id="KW-0812">Transmembrane</keyword>
<keyword evidence="3" id="KW-1185">Reference proteome</keyword>
<feature type="transmembrane region" description="Helical" evidence="1">
    <location>
        <begin position="53"/>
        <end position="86"/>
    </location>
</feature>
<feature type="transmembrane region" description="Helical" evidence="1">
    <location>
        <begin position="203"/>
        <end position="221"/>
    </location>
</feature>
<evidence type="ECO:0000313" key="2">
    <source>
        <dbReference type="EMBL" id="SEL39550.1"/>
    </source>
</evidence>
<feature type="transmembrane region" description="Helical" evidence="1">
    <location>
        <begin position="98"/>
        <end position="123"/>
    </location>
</feature>
<proteinExistence type="predicted"/>
<dbReference type="Proteomes" id="UP000199256">
    <property type="component" value="Unassembled WGS sequence"/>
</dbReference>
<reference evidence="3" key="1">
    <citation type="submission" date="2016-10" db="EMBL/GenBank/DDBJ databases">
        <authorList>
            <person name="Varghese N."/>
            <person name="Submissions S."/>
        </authorList>
    </citation>
    <scope>NUCLEOTIDE SEQUENCE [LARGE SCALE GENOMIC DNA]</scope>
    <source>
        <strain evidence="3">DSM 241</strain>
    </source>
</reference>
<keyword evidence="1" id="KW-0472">Membrane</keyword>
<organism evidence="2 3">
    <name type="scientific">Ectothiorhodospira marina</name>
    <dbReference type="NCBI Taxonomy" id="1396821"/>
    <lineage>
        <taxon>Bacteria</taxon>
        <taxon>Pseudomonadati</taxon>
        <taxon>Pseudomonadota</taxon>
        <taxon>Gammaproteobacteria</taxon>
        <taxon>Chromatiales</taxon>
        <taxon>Ectothiorhodospiraceae</taxon>
        <taxon>Ectothiorhodospira</taxon>
    </lineage>
</organism>
<gene>
    <name evidence="2" type="ORF">SAMN05444515_11531</name>
</gene>
<evidence type="ECO:0000313" key="3">
    <source>
        <dbReference type="Proteomes" id="UP000199256"/>
    </source>
</evidence>